<organism evidence="6 7">
    <name type="scientific">Candidatus Palibaumannia cicadellinicola</name>
    <dbReference type="NCBI Taxonomy" id="186490"/>
    <lineage>
        <taxon>Bacteria</taxon>
        <taxon>Pseudomonadati</taxon>
        <taxon>Pseudomonadota</taxon>
        <taxon>Gammaproteobacteria</taxon>
        <taxon>Candidatus Palibaumannia</taxon>
    </lineage>
</organism>
<feature type="binding site" evidence="4">
    <location>
        <position position="30"/>
    </location>
    <ligand>
        <name>folate</name>
        <dbReference type="ChEBI" id="CHEBI:62501"/>
    </ligand>
</feature>
<feature type="binding site" evidence="4">
    <location>
        <position position="192"/>
    </location>
    <ligand>
        <name>folate</name>
        <dbReference type="ChEBI" id="CHEBI:62501"/>
    </ligand>
</feature>
<dbReference type="InterPro" id="IPR048451">
    <property type="entry name" value="YgfZ_barrel"/>
</dbReference>
<dbReference type="Pfam" id="PF21130">
    <property type="entry name" value="YgfZ_barrel"/>
    <property type="match status" value="1"/>
</dbReference>
<evidence type="ECO:0000313" key="7">
    <source>
        <dbReference type="Proteomes" id="UP000056466"/>
    </source>
</evidence>
<feature type="domain" description="tRNA-modifying protein YgfZ-like beta-barrel" evidence="5">
    <location>
        <begin position="247"/>
        <end position="314"/>
    </location>
</feature>
<dbReference type="Proteomes" id="UP000056466">
    <property type="component" value="Chromosome"/>
</dbReference>
<dbReference type="GO" id="GO:0005737">
    <property type="term" value="C:cytoplasm"/>
    <property type="evidence" value="ECO:0007669"/>
    <property type="project" value="UniProtKB-SubCell"/>
</dbReference>
<sequence length="322" mass="36781">MSLIFNKNAIDQKPFTSQYLPLTIILLEQWIMITISGPDTISYLQGQLTCDIANLCKNQYSFAAHCNENGKIYSNICVFYHNNQVSFITRRSVYEHQLIALKKYSIFSKISINVNKDINLLGVAGVNSSLLLSSIFDKIPDMKNSIVQYHNTTILYFNRPVIRFLLITTNKLRDILLNQLSYKTIFNNSKQWLTLDIEAGYPIIDYAVMNKLTPYAVNLHKLGGICFTKGCYLGQEIIARIKYRGMNKQQLYFLSGKSKVIPLAGENLEIKIGSSWRNTGIVLTACMMHNKQLWVQAVLSKNVDKNSKIRIQKDINSLLKIC</sequence>
<keyword evidence="1 4" id="KW-0963">Cytoplasm</keyword>
<dbReference type="InterPro" id="IPR017703">
    <property type="entry name" value="YgfZ/GCV_T_CS"/>
</dbReference>
<reference evidence="6 7" key="1">
    <citation type="submission" date="2015-06" db="EMBL/GenBank/DDBJ databases">
        <title>Lineage-specific patterns of genome deterioration in obligate symbionts.</title>
        <authorList>
            <person name="Bennett G.M."/>
            <person name="McCutcheon J.P."/>
            <person name="McDonald B.R."/>
            <person name="Moran N.A."/>
        </authorList>
    </citation>
    <scope>NUCLEOTIDE SEQUENCE [LARGE SCALE GENOMIC DNA]</scope>
    <source>
        <strain evidence="6 7">B-GSS</strain>
    </source>
</reference>
<dbReference type="InterPro" id="IPR029043">
    <property type="entry name" value="GcvT/YgfZ_C"/>
</dbReference>
<evidence type="ECO:0000256" key="2">
    <source>
        <dbReference type="ARBA" id="ARBA00022694"/>
    </source>
</evidence>
<dbReference type="SUPFAM" id="SSF101790">
    <property type="entry name" value="Aminomethyltransferase beta-barrel domain"/>
    <property type="match status" value="1"/>
</dbReference>
<dbReference type="InterPro" id="IPR023758">
    <property type="entry name" value="tRNA-modifying_YgfZ"/>
</dbReference>
<dbReference type="GO" id="GO:0009451">
    <property type="term" value="P:RNA modification"/>
    <property type="evidence" value="ECO:0007669"/>
    <property type="project" value="InterPro"/>
</dbReference>
<evidence type="ECO:0000313" key="6">
    <source>
        <dbReference type="EMBL" id="AKZ65747.1"/>
    </source>
</evidence>
<dbReference type="RefSeq" id="WP_053096594.1">
    <property type="nucleotide sequence ID" value="NZ_CP011787.1"/>
</dbReference>
<dbReference type="AlphaFoldDB" id="A0A0K2BKK8"/>
<evidence type="ECO:0000256" key="3">
    <source>
        <dbReference type="ARBA" id="ARBA00022954"/>
    </source>
</evidence>
<dbReference type="PANTHER" id="PTHR22602">
    <property type="entry name" value="TRANSFERASE CAF17, MITOCHONDRIAL-RELATED"/>
    <property type="match status" value="1"/>
</dbReference>
<name>A0A0K2BKK8_9GAMM</name>
<dbReference type="Gene3D" id="3.30.70.1400">
    <property type="entry name" value="Aminomethyltransferase beta-barrel domains"/>
    <property type="match status" value="1"/>
</dbReference>
<dbReference type="NCBIfam" id="TIGR03317">
    <property type="entry name" value="ygfZ_signature"/>
    <property type="match status" value="1"/>
</dbReference>
<keyword evidence="2 4" id="KW-0819">tRNA processing</keyword>
<keyword evidence="7" id="KW-1185">Reference proteome</keyword>
<dbReference type="PATRIC" id="fig|186490.8.peg.130"/>
<evidence type="ECO:0000256" key="4">
    <source>
        <dbReference type="HAMAP-Rule" id="MF_01175"/>
    </source>
</evidence>
<dbReference type="PANTHER" id="PTHR22602:SF0">
    <property type="entry name" value="TRANSFERASE CAF17, MITOCHONDRIAL-RELATED"/>
    <property type="match status" value="1"/>
</dbReference>
<dbReference type="EMBL" id="CP011787">
    <property type="protein sequence ID" value="AKZ65747.1"/>
    <property type="molecule type" value="Genomic_DNA"/>
</dbReference>
<dbReference type="GO" id="GO:0008033">
    <property type="term" value="P:tRNA processing"/>
    <property type="evidence" value="ECO:0007669"/>
    <property type="project" value="UniProtKB-UniRule"/>
</dbReference>
<comment type="similarity">
    <text evidence="4">Belongs to the tRNA-modifying YgfZ family.</text>
</comment>
<protein>
    <recommendedName>
        <fullName evidence="4">tRNA-modifying protein YgfZ</fullName>
    </recommendedName>
</protein>
<proteinExistence type="inferred from homology"/>
<dbReference type="KEGG" id="bcig:AB162_128"/>
<dbReference type="Gene3D" id="2.40.30.160">
    <property type="match status" value="1"/>
</dbReference>
<evidence type="ECO:0000259" key="5">
    <source>
        <dbReference type="Pfam" id="PF21130"/>
    </source>
</evidence>
<gene>
    <name evidence="6" type="primary">ygfZ</name>
    <name evidence="6" type="ORF">AB162_128</name>
</gene>
<dbReference type="InterPro" id="IPR045179">
    <property type="entry name" value="YgfZ/GcvT"/>
</dbReference>
<keyword evidence="3 4" id="KW-0290">Folate-binding</keyword>
<accession>A0A0K2BKK8</accession>
<dbReference type="Gene3D" id="3.30.70.1630">
    <property type="match status" value="1"/>
</dbReference>
<dbReference type="OrthoDB" id="9796287at2"/>
<dbReference type="GO" id="GO:0016226">
    <property type="term" value="P:iron-sulfur cluster assembly"/>
    <property type="evidence" value="ECO:0007669"/>
    <property type="project" value="TreeGrafter"/>
</dbReference>
<comment type="function">
    <text evidence="4">Folate-binding protein involved in regulating the level of ATP-DnaA and in the modification of some tRNAs. It is probably a key factor in regulatory networks that act via tRNA modification, such as initiation of chromosomal replication.</text>
</comment>
<comment type="subcellular location">
    <subcellularLocation>
        <location evidence="4">Cytoplasm</location>
    </subcellularLocation>
</comment>
<evidence type="ECO:0000256" key="1">
    <source>
        <dbReference type="ARBA" id="ARBA00022490"/>
    </source>
</evidence>
<dbReference type="SUPFAM" id="SSF103025">
    <property type="entry name" value="Folate-binding domain"/>
    <property type="match status" value="1"/>
</dbReference>
<dbReference type="NCBIfam" id="NF007110">
    <property type="entry name" value="PRK09559.1"/>
    <property type="match status" value="1"/>
</dbReference>
<dbReference type="HAMAP" id="MF_01175">
    <property type="entry name" value="tRNA_modifying_YgfZ"/>
    <property type="match status" value="1"/>
</dbReference>
<dbReference type="GO" id="GO:0005542">
    <property type="term" value="F:folic acid binding"/>
    <property type="evidence" value="ECO:0007669"/>
    <property type="project" value="UniProtKB-UniRule"/>
</dbReference>